<dbReference type="InterPro" id="IPR013766">
    <property type="entry name" value="Thioredoxin_domain"/>
</dbReference>
<feature type="domain" description="Thioredoxin" evidence="5">
    <location>
        <begin position="320"/>
        <end position="492"/>
    </location>
</feature>
<dbReference type="PROSITE" id="PS51352">
    <property type="entry name" value="THIOREDOXIN_2"/>
    <property type="match status" value="1"/>
</dbReference>
<dbReference type="PANTHER" id="PTHR42852">
    <property type="entry name" value="THIOL:DISULFIDE INTERCHANGE PROTEIN DSBE"/>
    <property type="match status" value="1"/>
</dbReference>
<comment type="subcellular location">
    <subcellularLocation>
        <location evidence="1">Cell envelope</location>
    </subcellularLocation>
</comment>
<dbReference type="PROSITE" id="PS51257">
    <property type="entry name" value="PROKAR_LIPOPROTEIN"/>
    <property type="match status" value="1"/>
</dbReference>
<evidence type="ECO:0000256" key="1">
    <source>
        <dbReference type="ARBA" id="ARBA00004196"/>
    </source>
</evidence>
<dbReference type="RefSeq" id="WP_135878711.1">
    <property type="nucleotide sequence ID" value="NZ_SRSO01000036.1"/>
</dbReference>
<accession>A0A4S1DSI6</accession>
<evidence type="ECO:0000313" key="7">
    <source>
        <dbReference type="Proteomes" id="UP000307602"/>
    </source>
</evidence>
<keyword evidence="4" id="KW-0676">Redox-active center</keyword>
<keyword evidence="7" id="KW-1185">Reference proteome</keyword>
<gene>
    <name evidence="6" type="ORF">EM932_18585</name>
</gene>
<sequence length="495" mass="58052">MKFLKRTLLLLIILIFGCKENGSKVIISGNIKADTPYIVAFTTPINEAAYSPFKEKITPDSLGNFQIKLPLEKAAFVKLVITKEDGFQQITNTTLIVEPDKKYILNFDLNKKDKNEITSINGFNKLAQQELNKINNPIHIQVGARPFFKDSIASVIVSKVDSLRYIDISKFENLYKKDSISKAFFELLKLDRAYYYEALKGTIGFVKFLMNERTKGMFNSEIKTMWESCFENDLLTRSDFQNTEWGFAFAENYLYYKGYETVNFDFEKFNSRKYSSWITESINLVDTLLPKSRLEFYKAAFLFNNLIQKNYEKELVTVFNDFKKEFPSSSYTKYLNPMINEVIGFHEAIKEPFSEDIRFVKDYEGFNSFDEVLKSLKGEKLYVDFWATWCGPCKKEFKHSQELKKLLSKYNYKSLYVSIDREEKHQQWLDMVKFYNLHGTHLRANEVLSKEISEMGVNYIPRYFLVDEEGHIIENKAKNPSQLEALEKQLIQLNR</sequence>
<evidence type="ECO:0000259" key="5">
    <source>
        <dbReference type="PROSITE" id="PS51352"/>
    </source>
</evidence>
<dbReference type="InterPro" id="IPR036249">
    <property type="entry name" value="Thioredoxin-like_sf"/>
</dbReference>
<dbReference type="OrthoDB" id="743079at2"/>
<dbReference type="Gene3D" id="3.40.30.10">
    <property type="entry name" value="Glutaredoxin"/>
    <property type="match status" value="1"/>
</dbReference>
<evidence type="ECO:0000313" key="6">
    <source>
        <dbReference type="EMBL" id="TGV00703.1"/>
    </source>
</evidence>
<dbReference type="InterPro" id="IPR050553">
    <property type="entry name" value="Thioredoxin_ResA/DsbE_sf"/>
</dbReference>
<proteinExistence type="predicted"/>
<evidence type="ECO:0000256" key="3">
    <source>
        <dbReference type="ARBA" id="ARBA00023157"/>
    </source>
</evidence>
<name>A0A4S1DSI6_9FLAO</name>
<reference evidence="6 7" key="1">
    <citation type="submission" date="2019-04" db="EMBL/GenBank/DDBJ databases">
        <authorList>
            <person name="Liu A."/>
        </authorList>
    </citation>
    <scope>NUCLEOTIDE SEQUENCE [LARGE SCALE GENOMIC DNA]</scope>
    <source>
        <strain evidence="6 7">RZ03</strain>
    </source>
</reference>
<dbReference type="GO" id="GO:0016491">
    <property type="term" value="F:oxidoreductase activity"/>
    <property type="evidence" value="ECO:0007669"/>
    <property type="project" value="InterPro"/>
</dbReference>
<dbReference type="GO" id="GO:0030313">
    <property type="term" value="C:cell envelope"/>
    <property type="evidence" value="ECO:0007669"/>
    <property type="project" value="UniProtKB-SubCell"/>
</dbReference>
<evidence type="ECO:0000256" key="2">
    <source>
        <dbReference type="ARBA" id="ARBA00022748"/>
    </source>
</evidence>
<keyword evidence="2" id="KW-0201">Cytochrome c-type biogenesis</keyword>
<dbReference type="InterPro" id="IPR013740">
    <property type="entry name" value="Redoxin"/>
</dbReference>
<dbReference type="Proteomes" id="UP000307602">
    <property type="component" value="Unassembled WGS sequence"/>
</dbReference>
<dbReference type="SUPFAM" id="SSF52833">
    <property type="entry name" value="Thioredoxin-like"/>
    <property type="match status" value="1"/>
</dbReference>
<dbReference type="AlphaFoldDB" id="A0A4S1DSI6"/>
<evidence type="ECO:0000256" key="4">
    <source>
        <dbReference type="ARBA" id="ARBA00023284"/>
    </source>
</evidence>
<dbReference type="Pfam" id="PF08534">
    <property type="entry name" value="Redoxin"/>
    <property type="match status" value="1"/>
</dbReference>
<dbReference type="PANTHER" id="PTHR42852:SF6">
    <property type="entry name" value="THIOL:DISULFIDE INTERCHANGE PROTEIN DSBE"/>
    <property type="match status" value="1"/>
</dbReference>
<dbReference type="EMBL" id="SRSO01000036">
    <property type="protein sequence ID" value="TGV00703.1"/>
    <property type="molecule type" value="Genomic_DNA"/>
</dbReference>
<comment type="caution">
    <text evidence="6">The sequence shown here is derived from an EMBL/GenBank/DDBJ whole genome shotgun (WGS) entry which is preliminary data.</text>
</comment>
<protein>
    <submittedName>
        <fullName evidence="6">TlpA family protein disulfide reductase</fullName>
    </submittedName>
</protein>
<dbReference type="GO" id="GO:0017004">
    <property type="term" value="P:cytochrome complex assembly"/>
    <property type="evidence" value="ECO:0007669"/>
    <property type="project" value="UniProtKB-KW"/>
</dbReference>
<dbReference type="CDD" id="cd02966">
    <property type="entry name" value="TlpA_like_family"/>
    <property type="match status" value="1"/>
</dbReference>
<organism evidence="6 7">
    <name type="scientific">Flavivirga rizhaonensis</name>
    <dbReference type="NCBI Taxonomy" id="2559571"/>
    <lineage>
        <taxon>Bacteria</taxon>
        <taxon>Pseudomonadati</taxon>
        <taxon>Bacteroidota</taxon>
        <taxon>Flavobacteriia</taxon>
        <taxon>Flavobacteriales</taxon>
        <taxon>Flavobacteriaceae</taxon>
        <taxon>Flavivirga</taxon>
    </lineage>
</organism>
<keyword evidence="3" id="KW-1015">Disulfide bond</keyword>